<feature type="transmembrane region" description="Helical" evidence="1">
    <location>
        <begin position="74"/>
        <end position="96"/>
    </location>
</feature>
<keyword evidence="1" id="KW-0472">Membrane</keyword>
<evidence type="ECO:0000313" key="3">
    <source>
        <dbReference type="WBParaSite" id="ALUE_0000502801-mRNA-1"/>
    </source>
</evidence>
<evidence type="ECO:0000256" key="1">
    <source>
        <dbReference type="SAM" id="Phobius"/>
    </source>
</evidence>
<dbReference type="AlphaFoldDB" id="A0A0M3HRQ6"/>
<keyword evidence="2" id="KW-1185">Reference proteome</keyword>
<proteinExistence type="predicted"/>
<keyword evidence="1" id="KW-0812">Transmembrane</keyword>
<name>A0A0M3HRQ6_ASCLU</name>
<evidence type="ECO:0000313" key="2">
    <source>
        <dbReference type="Proteomes" id="UP000036681"/>
    </source>
</evidence>
<reference evidence="3" key="1">
    <citation type="submission" date="2017-02" db="UniProtKB">
        <authorList>
            <consortium name="WormBaseParasite"/>
        </authorList>
    </citation>
    <scope>IDENTIFICATION</scope>
</reference>
<accession>A0A0M3HRQ6</accession>
<organism evidence="2 3">
    <name type="scientific">Ascaris lumbricoides</name>
    <name type="common">Giant roundworm</name>
    <dbReference type="NCBI Taxonomy" id="6252"/>
    <lineage>
        <taxon>Eukaryota</taxon>
        <taxon>Metazoa</taxon>
        <taxon>Ecdysozoa</taxon>
        <taxon>Nematoda</taxon>
        <taxon>Chromadorea</taxon>
        <taxon>Rhabditida</taxon>
        <taxon>Spirurina</taxon>
        <taxon>Ascaridomorpha</taxon>
        <taxon>Ascaridoidea</taxon>
        <taxon>Ascarididae</taxon>
        <taxon>Ascaris</taxon>
    </lineage>
</organism>
<dbReference type="WBParaSite" id="ALUE_0000502801-mRNA-1">
    <property type="protein sequence ID" value="ALUE_0000502801-mRNA-1"/>
    <property type="gene ID" value="ALUE_0000502801"/>
</dbReference>
<keyword evidence="1" id="KW-1133">Transmembrane helix</keyword>
<sequence>MTNVMFSKLENEKRRKMECNFFLKFKLNKAVTHKGKLQKPPDYKIHLIDVRWSSRYEHNVEITLLLHMARVSNIYYMQMMVFYIISAFFLEFLLFLPQNI</sequence>
<protein>
    <submittedName>
        <fullName evidence="3">Uncharacterized protein</fullName>
    </submittedName>
</protein>
<dbReference type="Proteomes" id="UP000036681">
    <property type="component" value="Unplaced"/>
</dbReference>